<organism evidence="1 2">
    <name type="scientific">Curvibacter phage P26059B</name>
    <dbReference type="NCBI Taxonomy" id="1983784"/>
    <lineage>
        <taxon>Viruses</taxon>
        <taxon>Duplodnaviria</taxon>
        <taxon>Heunggongvirae</taxon>
        <taxon>Uroviricota</taxon>
        <taxon>Caudoviricetes</taxon>
        <taxon>Autographivirales</taxon>
        <taxon>Autonotataviridae</taxon>
        <taxon>Kalppathivirus</taxon>
        <taxon>Kalppathivirus P26059B</taxon>
    </lineage>
</organism>
<gene>
    <name evidence="1" type="ORF">P26059B_0016</name>
</gene>
<accession>A0A384UH30</accession>
<reference evidence="1 2" key="1">
    <citation type="journal article" date="2018" name="Sci. Rep.">
        <title>Genomic and ecological study of two distinctive freshwater bacteriophages infecting a Comamonadaceae bacterium.</title>
        <authorList>
            <person name="Moon K."/>
            <person name="Kang I."/>
            <person name="Kim S."/>
            <person name="Kim S.J."/>
            <person name="Cho J.C."/>
        </authorList>
    </citation>
    <scope>NUCLEOTIDE SEQUENCE [LARGE SCALE GENOMIC DNA]</scope>
</reference>
<dbReference type="EMBL" id="KY981272">
    <property type="protein sequence ID" value="ASJ79292.1"/>
    <property type="molecule type" value="Genomic_DNA"/>
</dbReference>
<sequence>MTVRKAWQSDLPNLMKALVKFAHQVEVQPEHYAFAKGFNLATAYENLKDAITSYKCLYIHGYLVFFDGLDPWYGGGSVLQEWFTIRIEDGPVRAVSVVTELQVWAIDNGYSRVLGADSSPTGIMAKAYEANGFTPLTKQYFKEV</sequence>
<evidence type="ECO:0000313" key="1">
    <source>
        <dbReference type="EMBL" id="ASJ79292.1"/>
    </source>
</evidence>
<evidence type="ECO:0000313" key="2">
    <source>
        <dbReference type="Proteomes" id="UP000261817"/>
    </source>
</evidence>
<name>A0A384UH30_9CAUD</name>
<proteinExistence type="predicted"/>
<protein>
    <submittedName>
        <fullName evidence="1">Uncharacterized protein</fullName>
    </submittedName>
</protein>
<dbReference type="Proteomes" id="UP000261817">
    <property type="component" value="Segment"/>
</dbReference>
<keyword evidence="2" id="KW-1185">Reference proteome</keyword>